<feature type="domain" description="Endonuclease GajA/Old nuclease/RecF-like AAA" evidence="1">
    <location>
        <begin position="4"/>
        <end position="405"/>
    </location>
</feature>
<sequence>MNIIESVYINGFWGDHEVHIKTNDSYNFIIGPNGSGKSTALKLIAGVLLADRHYLSTLDFYQIRITLKEPGSRKKPYIEVSKSRETPFFHCDYKIFETSSEKPYSYILSETDAYENALRGTYFLRTKLAGKNAAGKTLTSHLQEMTSLTWLSVQRINNVENEIPSDPLDSRLEDFSNRLVRYLSALSKKVNLLHEKFQEQVFLSLLVKDEQKQLPTPFESKLESEKSALIQIFSEFRVDKKNYSKKVDTHFAILERLRKKMELDQSLTSTEILALFSLHRIESTVDFWEDITSNKRKLLAPKDLFIYLLNNLMQRKTLHINERNEIVITTTSGKTLTPSELSSGEKQILIILGEALLQEGNTFIYMADEPEISLHVAWQESLAKNIKSLNPSAQIIFATHSPDVVGEHQTSLINMERCIK</sequence>
<dbReference type="PANTHER" id="PTHR43581">
    <property type="entry name" value="ATP/GTP PHOSPHATASE"/>
    <property type="match status" value="1"/>
</dbReference>
<dbReference type="AlphaFoldDB" id="A0AAU7WNC3"/>
<proteinExistence type="predicted"/>
<dbReference type="InterPro" id="IPR051396">
    <property type="entry name" value="Bact_Antivir_Def_Nuclease"/>
</dbReference>
<evidence type="ECO:0000313" key="2">
    <source>
        <dbReference type="EMBL" id="XBY21779.1"/>
    </source>
</evidence>
<dbReference type="InterPro" id="IPR027417">
    <property type="entry name" value="P-loop_NTPase"/>
</dbReference>
<reference evidence="2" key="1">
    <citation type="submission" date="2024-06" db="EMBL/GenBank/DDBJ databases">
        <authorList>
            <person name="Wu L."/>
        </authorList>
    </citation>
    <scope>NUCLEOTIDE SEQUENCE</scope>
    <source>
        <strain evidence="2">W17</strain>
    </source>
</reference>
<dbReference type="InterPro" id="IPR041685">
    <property type="entry name" value="AAA_GajA/Old/RecF-like"/>
</dbReference>
<dbReference type="SUPFAM" id="SSF52540">
    <property type="entry name" value="P-loop containing nucleoside triphosphate hydrolases"/>
    <property type="match status" value="1"/>
</dbReference>
<protein>
    <submittedName>
        <fullName evidence="2">AAA family ATPase</fullName>
    </submittedName>
</protein>
<dbReference type="CDD" id="cd00267">
    <property type="entry name" value="ABC_ATPase"/>
    <property type="match status" value="1"/>
</dbReference>
<dbReference type="RefSeq" id="WP_162884066.1">
    <property type="nucleotide sequence ID" value="NZ_CP158490.1"/>
</dbReference>
<name>A0AAU7WNC3_9PSED</name>
<accession>A0AAU7WNC3</accession>
<dbReference type="Gene3D" id="3.40.50.300">
    <property type="entry name" value="P-loop containing nucleotide triphosphate hydrolases"/>
    <property type="match status" value="1"/>
</dbReference>
<evidence type="ECO:0000259" key="1">
    <source>
        <dbReference type="Pfam" id="PF13175"/>
    </source>
</evidence>
<gene>
    <name evidence="2" type="ORF">ABCR88_19935</name>
</gene>
<dbReference type="Pfam" id="PF13175">
    <property type="entry name" value="AAA_15"/>
    <property type="match status" value="1"/>
</dbReference>
<dbReference type="PANTHER" id="PTHR43581:SF2">
    <property type="entry name" value="EXCINUCLEASE ATPASE SUBUNIT"/>
    <property type="match status" value="1"/>
</dbReference>
<dbReference type="EMBL" id="CP158490">
    <property type="protein sequence ID" value="XBY21779.1"/>
    <property type="molecule type" value="Genomic_DNA"/>
</dbReference>
<organism evidence="2">
    <name type="scientific">Pseudomonas sp. W17</name>
    <dbReference type="NCBI Taxonomy" id="3144407"/>
    <lineage>
        <taxon>Bacteria</taxon>
        <taxon>Pseudomonadati</taxon>
        <taxon>Pseudomonadota</taxon>
        <taxon>Gammaproteobacteria</taxon>
        <taxon>Pseudomonadales</taxon>
        <taxon>Pseudomonadaceae</taxon>
        <taxon>Pseudomonas</taxon>
    </lineage>
</organism>